<feature type="transmembrane region" description="Helical" evidence="1">
    <location>
        <begin position="190"/>
        <end position="208"/>
    </location>
</feature>
<proteinExistence type="predicted"/>
<dbReference type="OrthoDB" id="5188656at2"/>
<keyword evidence="1" id="KW-1133">Transmembrane helix</keyword>
<keyword evidence="1" id="KW-0812">Transmembrane</keyword>
<dbReference type="Proteomes" id="UP000007967">
    <property type="component" value="Chromosome"/>
</dbReference>
<dbReference type="AlphaFoldDB" id="D2PUU8"/>
<dbReference type="PANTHER" id="PTHR37305">
    <property type="entry name" value="INTEGRAL MEMBRANE PROTEIN-RELATED"/>
    <property type="match status" value="1"/>
</dbReference>
<evidence type="ECO:0000313" key="3">
    <source>
        <dbReference type="Proteomes" id="UP000007967"/>
    </source>
</evidence>
<gene>
    <name evidence="2" type="ordered locus">Kfla_2338</name>
</gene>
<organism evidence="2 3">
    <name type="scientific">Kribbella flavida (strain DSM 17836 / JCM 10339 / NBRC 14399)</name>
    <dbReference type="NCBI Taxonomy" id="479435"/>
    <lineage>
        <taxon>Bacteria</taxon>
        <taxon>Bacillati</taxon>
        <taxon>Actinomycetota</taxon>
        <taxon>Actinomycetes</taxon>
        <taxon>Propionibacteriales</taxon>
        <taxon>Kribbellaceae</taxon>
        <taxon>Kribbella</taxon>
    </lineage>
</organism>
<evidence type="ECO:0000256" key="1">
    <source>
        <dbReference type="SAM" id="Phobius"/>
    </source>
</evidence>
<dbReference type="STRING" id="479435.Kfla_2338"/>
<reference evidence="2 3" key="2">
    <citation type="journal article" date="2010" name="Stand. Genomic Sci.">
        <title>Complete genome sequence of Kribbella flavida type strain (IFO 14399).</title>
        <authorList>
            <person name="Pukall R."/>
            <person name="Lapidus A."/>
            <person name="Glavina Del Rio T."/>
            <person name="Copeland A."/>
            <person name="Tice H."/>
            <person name="Cheng J.-F."/>
            <person name="Lucas S."/>
            <person name="Chen F."/>
            <person name="Nolan M."/>
            <person name="LaButti K."/>
            <person name="Pati A."/>
            <person name="Ivanova N."/>
            <person name="Mavrommatis K."/>
            <person name="Mikhailova N."/>
            <person name="Pitluck S."/>
            <person name="Bruce D."/>
            <person name="Goodwin L."/>
            <person name="Land M."/>
            <person name="Hauser L."/>
            <person name="Chang Y.-J."/>
            <person name="Jeffries C.D."/>
            <person name="Chen A."/>
            <person name="Palaniappan K."/>
            <person name="Chain P."/>
            <person name="Rohde M."/>
            <person name="Goeker M."/>
            <person name="Bristow J."/>
            <person name="Eisen J.A."/>
            <person name="Markowitz V."/>
            <person name="Hugenholtz P."/>
            <person name="Kyrpides N.C."/>
            <person name="Klenk H.-P."/>
            <person name="Brettin T."/>
        </authorList>
    </citation>
    <scope>NUCLEOTIDE SEQUENCE [LARGE SCALE GENOMIC DNA]</scope>
    <source>
        <strain evidence="3">DSM 17836 / JCM 10339 / NBRC 14399</strain>
    </source>
</reference>
<feature type="transmembrane region" description="Helical" evidence="1">
    <location>
        <begin position="74"/>
        <end position="96"/>
    </location>
</feature>
<feature type="transmembrane region" description="Helical" evidence="1">
    <location>
        <begin position="245"/>
        <end position="265"/>
    </location>
</feature>
<protein>
    <recommendedName>
        <fullName evidence="4">ABC transporter transmembrane protein</fullName>
    </recommendedName>
</protein>
<feature type="transmembrane region" description="Helical" evidence="1">
    <location>
        <begin position="161"/>
        <end position="183"/>
    </location>
</feature>
<dbReference type="GO" id="GO:0005886">
    <property type="term" value="C:plasma membrane"/>
    <property type="evidence" value="ECO:0007669"/>
    <property type="project" value="UniProtKB-SubCell"/>
</dbReference>
<dbReference type="HOGENOM" id="CLU_051674_1_0_11"/>
<feature type="transmembrane region" description="Helical" evidence="1">
    <location>
        <begin position="117"/>
        <end position="141"/>
    </location>
</feature>
<dbReference type="RefSeq" id="WP_012919970.1">
    <property type="nucleotide sequence ID" value="NC_013729.1"/>
</dbReference>
<dbReference type="Pfam" id="PF12679">
    <property type="entry name" value="ABC2_membrane_2"/>
    <property type="match status" value="1"/>
</dbReference>
<reference evidence="3" key="1">
    <citation type="submission" date="2009-09" db="EMBL/GenBank/DDBJ databases">
        <title>The complete genome of Kribbella flavida DSM 17836.</title>
        <authorList>
            <consortium name="US DOE Joint Genome Institute (JGI-PGF)"/>
            <person name="Lucas S."/>
            <person name="Copeland A."/>
            <person name="Lapidus A."/>
            <person name="Glavina del Rio T."/>
            <person name="Dalin E."/>
            <person name="Tice H."/>
            <person name="Bruce D."/>
            <person name="Goodwin L."/>
            <person name="Pitluck S."/>
            <person name="Kyrpides N."/>
            <person name="Mavromatis K."/>
            <person name="Ivanova N."/>
            <person name="Saunders E."/>
            <person name="Brettin T."/>
            <person name="Detter J.C."/>
            <person name="Han C."/>
            <person name="Larimer F."/>
            <person name="Land M."/>
            <person name="Hauser L."/>
            <person name="Markowitz V."/>
            <person name="Cheng J.-F."/>
            <person name="Hugenholtz P."/>
            <person name="Woyke T."/>
            <person name="Wu D."/>
            <person name="Pukall R."/>
            <person name="Klenk H.-P."/>
            <person name="Eisen J.A."/>
        </authorList>
    </citation>
    <scope>NUCLEOTIDE SEQUENCE [LARGE SCALE GENOMIC DNA]</scope>
    <source>
        <strain evidence="3">DSM 17836 / JCM 10339 / NBRC 14399</strain>
    </source>
</reference>
<dbReference type="KEGG" id="kfl:Kfla_2338"/>
<dbReference type="PANTHER" id="PTHR37305:SF1">
    <property type="entry name" value="MEMBRANE PROTEIN"/>
    <property type="match status" value="1"/>
</dbReference>
<keyword evidence="3" id="KW-1185">Reference proteome</keyword>
<dbReference type="eggNOG" id="COG1277">
    <property type="taxonomic scope" value="Bacteria"/>
</dbReference>
<accession>D2PUU8</accession>
<name>D2PUU8_KRIFD</name>
<dbReference type="GO" id="GO:0140359">
    <property type="term" value="F:ABC-type transporter activity"/>
    <property type="evidence" value="ECO:0007669"/>
    <property type="project" value="InterPro"/>
</dbReference>
<evidence type="ECO:0000313" key="2">
    <source>
        <dbReference type="EMBL" id="ADB31414.1"/>
    </source>
</evidence>
<evidence type="ECO:0008006" key="4">
    <source>
        <dbReference type="Google" id="ProtNLM"/>
    </source>
</evidence>
<dbReference type="EMBL" id="CP001736">
    <property type="protein sequence ID" value="ADB31414.1"/>
    <property type="molecule type" value="Genomic_DNA"/>
</dbReference>
<sequence length="270" mass="27355">MTTIAIGNEMPYGVTFRRVIRSEWTKFWSLRSTWIVLGATALVTIGLAAVIGSVQRGQANDEATAVTLEQVAGGAFLGVDLFSLVIGVSGVLMMTGEYSSGLIRATLAAVPRRLPVLWAKALVLVGVTAVVMLVVCFGAFLASRATSGADVALDDATVLRAVLGAAAAPVAFGVIGLGLGTALRHTAGSITTLVTILLVVPSLLPAALPDAVHDDVAPYSPVAAAQAMYSVDGSGGGFEMASPGVAALVVVGWSALALAAGAVVLNRRDA</sequence>
<feature type="transmembrane region" description="Helical" evidence="1">
    <location>
        <begin position="34"/>
        <end position="54"/>
    </location>
</feature>
<keyword evidence="1" id="KW-0472">Membrane</keyword>